<proteinExistence type="predicted"/>
<sequence>MSQPKTWADKRYYSLNYYLKKHFGNKVYKLSLNGGMTCPNRDGTLGSSGCIFCSEGGSGDFSSPATLSITDQITAAKLKVKQKISSNQYIAYFQAFTNTYADVNYLRKIYYEAISHPDIIALSIATRPDCLDDDIIELLNELNQIKPVFIELGLQTVSEKTATLIRRGYSLSCFKNAVYKLHEIGIEIVVHVILGLPFETKEDMLHTISVVCSLPINGIKLQLLHILKNTDLALLMNTFHILTLEEYIDIVITCIEHIPEHIVIHRITGDGPKQLLLAPLWSSNKKNVLNQINKAFLTKDTWQGKYYQP</sequence>
<evidence type="ECO:0000256" key="1">
    <source>
        <dbReference type="ARBA" id="ARBA00001966"/>
    </source>
</evidence>
<dbReference type="GO" id="GO:0046872">
    <property type="term" value="F:metal ion binding"/>
    <property type="evidence" value="ECO:0007669"/>
    <property type="project" value="UniProtKB-KW"/>
</dbReference>
<dbReference type="Gene3D" id="3.80.30.20">
    <property type="entry name" value="tm_1862 like domain"/>
    <property type="match status" value="1"/>
</dbReference>
<dbReference type="InterPro" id="IPR005911">
    <property type="entry name" value="YhcC-like"/>
</dbReference>
<dbReference type="SFLD" id="SFLDG01091">
    <property type="entry name" value="uncharacterized_CHP01210-like"/>
    <property type="match status" value="1"/>
</dbReference>
<dbReference type="NCBIfam" id="TIGR01212">
    <property type="entry name" value="TIGR01212 family radical SAM protein"/>
    <property type="match status" value="1"/>
</dbReference>
<feature type="domain" description="Radical SAM core" evidence="7">
    <location>
        <begin position="22"/>
        <end position="261"/>
    </location>
</feature>
<dbReference type="InterPro" id="IPR007197">
    <property type="entry name" value="rSAM"/>
</dbReference>
<protein>
    <submittedName>
        <fullName evidence="8">TIGR01212 family radical SAM protein</fullName>
    </submittedName>
</protein>
<dbReference type="SFLD" id="SFLDS00029">
    <property type="entry name" value="Radical_SAM"/>
    <property type="match status" value="1"/>
</dbReference>
<dbReference type="InterPro" id="IPR058240">
    <property type="entry name" value="rSAM_sf"/>
</dbReference>
<evidence type="ECO:0000259" key="7">
    <source>
        <dbReference type="PROSITE" id="PS51918"/>
    </source>
</evidence>
<dbReference type="SUPFAM" id="SSF102114">
    <property type="entry name" value="Radical SAM enzymes"/>
    <property type="match status" value="1"/>
</dbReference>
<dbReference type="InterPro" id="IPR039661">
    <property type="entry name" value="ELP3"/>
</dbReference>
<evidence type="ECO:0000256" key="2">
    <source>
        <dbReference type="ARBA" id="ARBA00022485"/>
    </source>
</evidence>
<evidence type="ECO:0000256" key="5">
    <source>
        <dbReference type="ARBA" id="ARBA00023004"/>
    </source>
</evidence>
<dbReference type="InterPro" id="IPR006638">
    <property type="entry name" value="Elp3/MiaA/NifB-like_rSAM"/>
</dbReference>
<dbReference type="PROSITE" id="PS51918">
    <property type="entry name" value="RADICAL_SAM"/>
    <property type="match status" value="1"/>
</dbReference>
<dbReference type="GO" id="GO:0003824">
    <property type="term" value="F:catalytic activity"/>
    <property type="evidence" value="ECO:0007669"/>
    <property type="project" value="InterPro"/>
</dbReference>
<evidence type="ECO:0000256" key="4">
    <source>
        <dbReference type="ARBA" id="ARBA00022723"/>
    </source>
</evidence>
<dbReference type="InterPro" id="IPR023404">
    <property type="entry name" value="rSAM_horseshoe"/>
</dbReference>
<accession>A0A7R7IBI5</accession>
<evidence type="ECO:0000313" key="8">
    <source>
        <dbReference type="EMBL" id="BCN29688.1"/>
    </source>
</evidence>
<comment type="cofactor">
    <cofactor evidence="1">
        <name>[4Fe-4S] cluster</name>
        <dbReference type="ChEBI" id="CHEBI:49883"/>
    </cofactor>
</comment>
<evidence type="ECO:0000313" key="9">
    <source>
        <dbReference type="Proteomes" id="UP000595897"/>
    </source>
</evidence>
<organism evidence="8 9">
    <name type="scientific">Anaeromicropila herbilytica</name>
    <dbReference type="NCBI Taxonomy" id="2785025"/>
    <lineage>
        <taxon>Bacteria</taxon>
        <taxon>Bacillati</taxon>
        <taxon>Bacillota</taxon>
        <taxon>Clostridia</taxon>
        <taxon>Lachnospirales</taxon>
        <taxon>Lachnospiraceae</taxon>
        <taxon>Anaeromicropila</taxon>
    </lineage>
</organism>
<dbReference type="GO" id="GO:0051539">
    <property type="term" value="F:4 iron, 4 sulfur cluster binding"/>
    <property type="evidence" value="ECO:0007669"/>
    <property type="project" value="UniProtKB-KW"/>
</dbReference>
<gene>
    <name evidence="8" type="ORF">bsdtb5_09830</name>
</gene>
<keyword evidence="2" id="KW-0004">4Fe-4S</keyword>
<dbReference type="PANTHER" id="PTHR11135">
    <property type="entry name" value="HISTONE ACETYLTRANSFERASE-RELATED"/>
    <property type="match status" value="1"/>
</dbReference>
<reference evidence="8 9" key="1">
    <citation type="submission" date="2020-11" db="EMBL/GenBank/DDBJ databases">
        <title>Draft genome sequencing of a Lachnospiraceae strain isolated from anoxic soil subjected to BSD treatment.</title>
        <authorList>
            <person name="Uek A."/>
            <person name="Tonouchi A."/>
        </authorList>
    </citation>
    <scope>NUCLEOTIDE SEQUENCE [LARGE SCALE GENOMIC DNA]</scope>
    <source>
        <strain evidence="8 9">TB5</strain>
    </source>
</reference>
<evidence type="ECO:0000256" key="6">
    <source>
        <dbReference type="ARBA" id="ARBA00023014"/>
    </source>
</evidence>
<evidence type="ECO:0000256" key="3">
    <source>
        <dbReference type="ARBA" id="ARBA00022691"/>
    </source>
</evidence>
<dbReference type="EMBL" id="AP024169">
    <property type="protein sequence ID" value="BCN29688.1"/>
    <property type="molecule type" value="Genomic_DNA"/>
</dbReference>
<dbReference type="PANTHER" id="PTHR11135:SF1">
    <property type="entry name" value="PROTEIN YHCC"/>
    <property type="match status" value="1"/>
</dbReference>
<keyword evidence="5" id="KW-0408">Iron</keyword>
<keyword evidence="6" id="KW-0411">Iron-sulfur</keyword>
<keyword evidence="3" id="KW-0949">S-adenosyl-L-methionine</keyword>
<dbReference type="Pfam" id="PF16199">
    <property type="entry name" value="Radical_SAM_C"/>
    <property type="match status" value="1"/>
</dbReference>
<dbReference type="Proteomes" id="UP000595897">
    <property type="component" value="Chromosome"/>
</dbReference>
<dbReference type="SFLD" id="SFLDG01086">
    <property type="entry name" value="elongater_protein-like"/>
    <property type="match status" value="1"/>
</dbReference>
<dbReference type="Pfam" id="PF04055">
    <property type="entry name" value="Radical_SAM"/>
    <property type="match status" value="1"/>
</dbReference>
<dbReference type="RefSeq" id="WP_271714954.1">
    <property type="nucleotide sequence ID" value="NZ_AP024169.1"/>
</dbReference>
<keyword evidence="9" id="KW-1185">Reference proteome</keyword>
<dbReference type="SMART" id="SM00729">
    <property type="entry name" value="Elp3"/>
    <property type="match status" value="1"/>
</dbReference>
<name>A0A7R7IBI5_9FIRM</name>
<dbReference type="AlphaFoldDB" id="A0A7R7IBI5"/>
<dbReference type="KEGG" id="ahb:bsdtb5_09830"/>
<keyword evidence="4" id="KW-0479">Metal-binding</keyword>
<dbReference type="InterPro" id="IPR032432">
    <property type="entry name" value="Radical_SAM_C"/>
</dbReference>